<evidence type="ECO:0000256" key="8">
    <source>
        <dbReference type="ARBA" id="ARBA00023136"/>
    </source>
</evidence>
<accession>A0A3B1CW73</accession>
<comment type="subcellular location">
    <subcellularLocation>
        <location evidence="1">Cell membrane</location>
        <topology evidence="1">Single-pass membrane protein</topology>
    </subcellularLocation>
</comment>
<dbReference type="NCBIfam" id="TIGR01411">
    <property type="entry name" value="tatAE"/>
    <property type="match status" value="1"/>
</dbReference>
<evidence type="ECO:0000256" key="1">
    <source>
        <dbReference type="ARBA" id="ARBA00004162"/>
    </source>
</evidence>
<dbReference type="EMBL" id="UOGI01000264">
    <property type="protein sequence ID" value="VAX34149.1"/>
    <property type="molecule type" value="Genomic_DNA"/>
</dbReference>
<dbReference type="Pfam" id="PF02416">
    <property type="entry name" value="TatA_B_E"/>
    <property type="match status" value="1"/>
</dbReference>
<dbReference type="InterPro" id="IPR006312">
    <property type="entry name" value="TatA/E"/>
</dbReference>
<keyword evidence="4" id="KW-0812">Transmembrane</keyword>
<keyword evidence="5" id="KW-0653">Protein transport</keyword>
<dbReference type="PRINTS" id="PR01506">
    <property type="entry name" value="TATBPROTEIN"/>
</dbReference>
<gene>
    <name evidence="10" type="ORF">MNBD_NITROSPIRAE03-779</name>
</gene>
<dbReference type="PANTHER" id="PTHR42982:SF1">
    <property type="entry name" value="SEC-INDEPENDENT PROTEIN TRANSLOCASE PROTEIN TATA"/>
    <property type="match status" value="1"/>
</dbReference>
<evidence type="ECO:0000313" key="10">
    <source>
        <dbReference type="EMBL" id="VAX34149.1"/>
    </source>
</evidence>
<evidence type="ECO:0000256" key="2">
    <source>
        <dbReference type="ARBA" id="ARBA00022448"/>
    </source>
</evidence>
<reference evidence="10" key="1">
    <citation type="submission" date="2018-06" db="EMBL/GenBank/DDBJ databases">
        <authorList>
            <person name="Zhirakovskaya E."/>
        </authorList>
    </citation>
    <scope>NUCLEOTIDE SEQUENCE</scope>
</reference>
<dbReference type="PANTHER" id="PTHR42982">
    <property type="entry name" value="SEC-INDEPENDENT PROTEIN TRANSLOCASE PROTEIN TATA"/>
    <property type="match status" value="1"/>
</dbReference>
<evidence type="ECO:0000256" key="6">
    <source>
        <dbReference type="ARBA" id="ARBA00022989"/>
    </source>
</evidence>
<sequence length="79" mass="8553">MFGLGMPELLVVLVIVVVLFGASRLPELGKGIGQAIKNFKKATNEPDEIDVTPKKTVEESPGNTASEKKTEKEDQKQNA</sequence>
<dbReference type="GO" id="GO:0005886">
    <property type="term" value="C:plasma membrane"/>
    <property type="evidence" value="ECO:0007669"/>
    <property type="project" value="UniProtKB-SubCell"/>
</dbReference>
<organism evidence="10">
    <name type="scientific">hydrothermal vent metagenome</name>
    <dbReference type="NCBI Taxonomy" id="652676"/>
    <lineage>
        <taxon>unclassified sequences</taxon>
        <taxon>metagenomes</taxon>
        <taxon>ecological metagenomes</taxon>
    </lineage>
</organism>
<keyword evidence="7" id="KW-0811">Translocation</keyword>
<dbReference type="GO" id="GO:0043953">
    <property type="term" value="P:protein transport by the Tat complex"/>
    <property type="evidence" value="ECO:0007669"/>
    <property type="project" value="InterPro"/>
</dbReference>
<keyword evidence="8" id="KW-0472">Membrane</keyword>
<protein>
    <submittedName>
        <fullName evidence="10">Twin-arginine translocation protein TatA</fullName>
    </submittedName>
</protein>
<feature type="compositionally biased region" description="Basic and acidic residues" evidence="9">
    <location>
        <begin position="66"/>
        <end position="79"/>
    </location>
</feature>
<name>A0A3B1CW73_9ZZZZ</name>
<evidence type="ECO:0000256" key="5">
    <source>
        <dbReference type="ARBA" id="ARBA00022927"/>
    </source>
</evidence>
<evidence type="ECO:0000256" key="9">
    <source>
        <dbReference type="SAM" id="MobiDB-lite"/>
    </source>
</evidence>
<evidence type="ECO:0000256" key="3">
    <source>
        <dbReference type="ARBA" id="ARBA00022475"/>
    </source>
</evidence>
<keyword evidence="2" id="KW-0813">Transport</keyword>
<evidence type="ECO:0000256" key="7">
    <source>
        <dbReference type="ARBA" id="ARBA00023010"/>
    </source>
</evidence>
<dbReference type="Gene3D" id="1.20.5.3310">
    <property type="match status" value="1"/>
</dbReference>
<dbReference type="InterPro" id="IPR003369">
    <property type="entry name" value="TatA/B/E"/>
</dbReference>
<proteinExistence type="inferred from homology"/>
<feature type="region of interest" description="Disordered" evidence="9">
    <location>
        <begin position="43"/>
        <end position="79"/>
    </location>
</feature>
<evidence type="ECO:0000256" key="4">
    <source>
        <dbReference type="ARBA" id="ARBA00022692"/>
    </source>
</evidence>
<keyword evidence="3" id="KW-1003">Cell membrane</keyword>
<dbReference type="HAMAP" id="MF_00236">
    <property type="entry name" value="TatA_E"/>
    <property type="match status" value="1"/>
</dbReference>
<keyword evidence="6" id="KW-1133">Transmembrane helix</keyword>
<dbReference type="AlphaFoldDB" id="A0A3B1CW73"/>